<accession>A0A0W0WML5</accession>
<sequence length="340" mass="39437">MKKLIKLFGLLWLTTSFTNSLAAEKSTVNILSWFGYLRSPEISKLIEKECHATLSVDEYYSNDEFLRRWKAQKDDYDLLVFANLLYKGIKDNITLPEVDLSFISQDYNSVIRQHYVDGNYPKNVVFFSHSLMGFLWNPAVVKLSEQDDMFTVFHKAGANRVILIDDPVEVRNMIGLANNHNQPQLNLKNLQKLVQSSKVTLTNDYNKIYESSDFAFSYIWSGEAVIDTQKARKPYEFLMPPKTSFICTDLLAQVKNRPHTACVARVLASKKAMEILQNVNYYFSPYGNASEVNNPLFKDIYQRTFNELPKYSWLPPVSLKEFKQLEQDWKTLKLEIATTR</sequence>
<comment type="caution">
    <text evidence="2">The sequence shown here is derived from an EMBL/GenBank/DDBJ whole genome shotgun (WGS) entry which is preliminary data.</text>
</comment>
<evidence type="ECO:0000256" key="1">
    <source>
        <dbReference type="SAM" id="SignalP"/>
    </source>
</evidence>
<name>A0A0W0WML5_9GAMM</name>
<feature type="chain" id="PRO_5006915656" evidence="1">
    <location>
        <begin position="23"/>
        <end position="340"/>
    </location>
</feature>
<dbReference type="Proteomes" id="UP000054725">
    <property type="component" value="Unassembled WGS sequence"/>
</dbReference>
<dbReference type="STRING" id="45070.Lnau_2323"/>
<protein>
    <submittedName>
        <fullName evidence="2">Uncharacterized protein</fullName>
    </submittedName>
</protein>
<gene>
    <name evidence="2" type="ORF">Lnau_2323</name>
</gene>
<feature type="signal peptide" evidence="1">
    <location>
        <begin position="1"/>
        <end position="22"/>
    </location>
</feature>
<dbReference type="OrthoDB" id="7067412at2"/>
<evidence type="ECO:0000313" key="3">
    <source>
        <dbReference type="Proteomes" id="UP000054725"/>
    </source>
</evidence>
<dbReference type="EMBL" id="LNYO01000023">
    <property type="protein sequence ID" value="KTD33572.1"/>
    <property type="molecule type" value="Genomic_DNA"/>
</dbReference>
<proteinExistence type="predicted"/>
<keyword evidence="1" id="KW-0732">Signal</keyword>
<dbReference type="PATRIC" id="fig|45070.6.peg.2450"/>
<keyword evidence="3" id="KW-1185">Reference proteome</keyword>
<dbReference type="RefSeq" id="WP_058505327.1">
    <property type="nucleotide sequence ID" value="NZ_CAAAIF010000005.1"/>
</dbReference>
<dbReference type="Gene3D" id="3.40.190.10">
    <property type="entry name" value="Periplasmic binding protein-like II"/>
    <property type="match status" value="2"/>
</dbReference>
<reference evidence="2 3" key="1">
    <citation type="submission" date="2015-11" db="EMBL/GenBank/DDBJ databases">
        <title>Genomic analysis of 38 Legionella species identifies large and diverse effector repertoires.</title>
        <authorList>
            <person name="Burstein D."/>
            <person name="Amaro F."/>
            <person name="Zusman T."/>
            <person name="Lifshitz Z."/>
            <person name="Cohen O."/>
            <person name="Gilbert J.A."/>
            <person name="Pupko T."/>
            <person name="Shuman H.A."/>
            <person name="Segal G."/>
        </authorList>
    </citation>
    <scope>NUCLEOTIDE SEQUENCE [LARGE SCALE GENOMIC DNA]</scope>
    <source>
        <strain evidence="2 3">ATCC 49506</strain>
    </source>
</reference>
<evidence type="ECO:0000313" key="2">
    <source>
        <dbReference type="EMBL" id="KTD33572.1"/>
    </source>
</evidence>
<dbReference type="AlphaFoldDB" id="A0A0W0WML5"/>
<dbReference type="SUPFAM" id="SSF53850">
    <property type="entry name" value="Periplasmic binding protein-like II"/>
    <property type="match status" value="1"/>
</dbReference>
<organism evidence="2 3">
    <name type="scientific">Legionella nautarum</name>
    <dbReference type="NCBI Taxonomy" id="45070"/>
    <lineage>
        <taxon>Bacteria</taxon>
        <taxon>Pseudomonadati</taxon>
        <taxon>Pseudomonadota</taxon>
        <taxon>Gammaproteobacteria</taxon>
        <taxon>Legionellales</taxon>
        <taxon>Legionellaceae</taxon>
        <taxon>Legionella</taxon>
    </lineage>
</organism>